<name>A0ACC1IY05_9FUNG</name>
<accession>A0ACC1IY05</accession>
<organism evidence="1 2">
    <name type="scientific">Linderina macrospora</name>
    <dbReference type="NCBI Taxonomy" id="4868"/>
    <lineage>
        <taxon>Eukaryota</taxon>
        <taxon>Fungi</taxon>
        <taxon>Fungi incertae sedis</taxon>
        <taxon>Zoopagomycota</taxon>
        <taxon>Kickxellomycotina</taxon>
        <taxon>Kickxellomycetes</taxon>
        <taxon>Kickxellales</taxon>
        <taxon>Kickxellaceae</taxon>
        <taxon>Linderina</taxon>
    </lineage>
</organism>
<comment type="caution">
    <text evidence="1">The sequence shown here is derived from an EMBL/GenBank/DDBJ whole genome shotgun (WGS) entry which is preliminary data.</text>
</comment>
<reference evidence="1" key="1">
    <citation type="submission" date="2022-07" db="EMBL/GenBank/DDBJ databases">
        <title>Phylogenomic reconstructions and comparative analyses of Kickxellomycotina fungi.</title>
        <authorList>
            <person name="Reynolds N.K."/>
            <person name="Stajich J.E."/>
            <person name="Barry K."/>
            <person name="Grigoriev I.V."/>
            <person name="Crous P."/>
            <person name="Smith M.E."/>
        </authorList>
    </citation>
    <scope>NUCLEOTIDE SEQUENCE</scope>
    <source>
        <strain evidence="1">NRRL 5244</strain>
    </source>
</reference>
<keyword evidence="2" id="KW-1185">Reference proteome</keyword>
<proteinExistence type="predicted"/>
<gene>
    <name evidence="1" type="primary">MRT4_2</name>
    <name evidence="1" type="ORF">FBU59_007104</name>
</gene>
<evidence type="ECO:0000313" key="2">
    <source>
        <dbReference type="Proteomes" id="UP001150603"/>
    </source>
</evidence>
<protein>
    <submittedName>
        <fullName evidence="1">mRNA turnover and ribosome assembly protein</fullName>
    </submittedName>
</protein>
<evidence type="ECO:0000313" key="1">
    <source>
        <dbReference type="EMBL" id="KAJ1928748.1"/>
    </source>
</evidence>
<sequence>AFDEYEADDYARSGCIATEKVEVSAGEVTRGYTQETFPNNMEPQLRELGMPTLLKQGKITIDYDYVICEEGDRLTPQQAQLLKLFWVKMAVFKIDLIAYLHNGEFVNLQAEDDEDME</sequence>
<dbReference type="Proteomes" id="UP001150603">
    <property type="component" value="Unassembled WGS sequence"/>
</dbReference>
<dbReference type="EMBL" id="JANBPW010006608">
    <property type="protein sequence ID" value="KAJ1928748.1"/>
    <property type="molecule type" value="Genomic_DNA"/>
</dbReference>
<feature type="non-terminal residue" evidence="1">
    <location>
        <position position="1"/>
    </location>
</feature>